<dbReference type="AlphaFoldDB" id="A0A2W2BZZ0"/>
<gene>
    <name evidence="1" type="ORF">C1I92_32965</name>
</gene>
<comment type="caution">
    <text evidence="1">The sequence shown here is derived from an EMBL/GenBank/DDBJ whole genome shotgun (WGS) entry which is preliminary data.</text>
</comment>
<dbReference type="GO" id="GO:0016301">
    <property type="term" value="F:kinase activity"/>
    <property type="evidence" value="ECO:0007669"/>
    <property type="project" value="UniProtKB-KW"/>
</dbReference>
<accession>A0A2W2BZZ0</accession>
<feature type="non-terminal residue" evidence="1">
    <location>
        <position position="1"/>
    </location>
</feature>
<proteinExistence type="predicted"/>
<protein>
    <submittedName>
        <fullName evidence="1">Sugar kinase</fullName>
    </submittedName>
</protein>
<sequence length="53" mass="5626">GERLCEMVGDDVRRIAPVNPRVVPTTVPSGPVLRGAVLTAVAHAREVLFSSTE</sequence>
<keyword evidence="1" id="KW-0808">Transferase</keyword>
<dbReference type="EMBL" id="POTW01000205">
    <property type="protein sequence ID" value="PZF79086.1"/>
    <property type="molecule type" value="Genomic_DNA"/>
</dbReference>
<reference evidence="1 2" key="1">
    <citation type="submission" date="2018-01" db="EMBL/GenBank/DDBJ databases">
        <title>Draft genome sequence of Jiangella sp. GTF31.</title>
        <authorList>
            <person name="Sahin N."/>
            <person name="Ay H."/>
            <person name="Saygin H."/>
        </authorList>
    </citation>
    <scope>NUCLEOTIDE SEQUENCE [LARGE SCALE GENOMIC DNA]</scope>
    <source>
        <strain evidence="1 2">GTF31</strain>
    </source>
</reference>
<organism evidence="1 2">
    <name type="scientific">Jiangella anatolica</name>
    <dbReference type="NCBI Taxonomy" id="2670374"/>
    <lineage>
        <taxon>Bacteria</taxon>
        <taxon>Bacillati</taxon>
        <taxon>Actinomycetota</taxon>
        <taxon>Actinomycetes</taxon>
        <taxon>Jiangellales</taxon>
        <taxon>Jiangellaceae</taxon>
        <taxon>Jiangella</taxon>
    </lineage>
</organism>
<keyword evidence="1" id="KW-0418">Kinase</keyword>
<evidence type="ECO:0000313" key="2">
    <source>
        <dbReference type="Proteomes" id="UP000248764"/>
    </source>
</evidence>
<keyword evidence="2" id="KW-1185">Reference proteome</keyword>
<dbReference type="Proteomes" id="UP000248764">
    <property type="component" value="Unassembled WGS sequence"/>
</dbReference>
<name>A0A2W2BZZ0_9ACTN</name>
<evidence type="ECO:0000313" key="1">
    <source>
        <dbReference type="EMBL" id="PZF79086.1"/>
    </source>
</evidence>